<gene>
    <name evidence="1" type="ORF">JMJ77_010096</name>
</gene>
<accession>A0A9P7QSC8</accession>
<organism evidence="1 2">
    <name type="scientific">Colletotrichum scovillei</name>
    <dbReference type="NCBI Taxonomy" id="1209932"/>
    <lineage>
        <taxon>Eukaryota</taxon>
        <taxon>Fungi</taxon>
        <taxon>Dikarya</taxon>
        <taxon>Ascomycota</taxon>
        <taxon>Pezizomycotina</taxon>
        <taxon>Sordariomycetes</taxon>
        <taxon>Hypocreomycetidae</taxon>
        <taxon>Glomerellales</taxon>
        <taxon>Glomerellaceae</taxon>
        <taxon>Colletotrichum</taxon>
        <taxon>Colletotrichum acutatum species complex</taxon>
    </lineage>
</organism>
<evidence type="ECO:0000313" key="2">
    <source>
        <dbReference type="Proteomes" id="UP000699042"/>
    </source>
</evidence>
<reference evidence="1" key="1">
    <citation type="submission" date="2021-05" db="EMBL/GenBank/DDBJ databases">
        <title>Comparative genomics of three Colletotrichum scovillei strains and genetic complementation revealed genes involved fungal growth and virulence on chili pepper.</title>
        <authorList>
            <person name="Hsieh D.-K."/>
            <person name="Chuang S.-C."/>
            <person name="Chen C.-Y."/>
            <person name="Chao Y.-T."/>
            <person name="Lu M.-Y.J."/>
            <person name="Lee M.-H."/>
            <person name="Shih M.-C."/>
        </authorList>
    </citation>
    <scope>NUCLEOTIDE SEQUENCE</scope>
    <source>
        <strain evidence="1">Coll-153</strain>
    </source>
</reference>
<dbReference type="Proteomes" id="UP000699042">
    <property type="component" value="Unassembled WGS sequence"/>
</dbReference>
<dbReference type="EMBL" id="JAESDN010000013">
    <property type="protein sequence ID" value="KAG7041989.1"/>
    <property type="molecule type" value="Genomic_DNA"/>
</dbReference>
<protein>
    <submittedName>
        <fullName evidence="1">Uncharacterized protein</fullName>
    </submittedName>
</protein>
<sequence>MSSPFFAKTVQIQRYLSFAIAMTNMAQMEDNPPLDPRHPADHDASVSCHLFEGLTVPLPAPFISRMMASVHTFGFRPNVKHVV</sequence>
<comment type="caution">
    <text evidence="1">The sequence shown here is derived from an EMBL/GenBank/DDBJ whole genome shotgun (WGS) entry which is preliminary data.</text>
</comment>
<keyword evidence="2" id="KW-1185">Reference proteome</keyword>
<dbReference type="AlphaFoldDB" id="A0A9P7QSC8"/>
<name>A0A9P7QSC8_9PEZI</name>
<proteinExistence type="predicted"/>
<evidence type="ECO:0000313" key="1">
    <source>
        <dbReference type="EMBL" id="KAG7041989.1"/>
    </source>
</evidence>